<dbReference type="InterPro" id="IPR000182">
    <property type="entry name" value="GNAT_dom"/>
</dbReference>
<dbReference type="RefSeq" id="WP_147816204.1">
    <property type="nucleotide sequence ID" value="NZ_BPRA01000001.1"/>
</dbReference>
<reference evidence="4" key="1">
    <citation type="journal article" date="2021" name="Front. Microbiol.">
        <title>Comprehensive Comparative Genomics and Phenotyping of Methylobacterium Species.</title>
        <authorList>
            <person name="Alessa O."/>
            <person name="Ogura Y."/>
            <person name="Fujitani Y."/>
            <person name="Takami H."/>
            <person name="Hayashi T."/>
            <person name="Sahin N."/>
            <person name="Tani A."/>
        </authorList>
    </citation>
    <scope>NUCLEOTIDE SEQUENCE</scope>
    <source>
        <strain evidence="4">DSM 23674</strain>
    </source>
</reference>
<dbReference type="InterPro" id="IPR050832">
    <property type="entry name" value="Bact_Acetyltransf"/>
</dbReference>
<dbReference type="Proteomes" id="UP001055101">
    <property type="component" value="Unassembled WGS sequence"/>
</dbReference>
<organism evidence="4 5">
    <name type="scientific">Methylobacterium thuringiense</name>
    <dbReference type="NCBI Taxonomy" id="1003091"/>
    <lineage>
        <taxon>Bacteria</taxon>
        <taxon>Pseudomonadati</taxon>
        <taxon>Pseudomonadota</taxon>
        <taxon>Alphaproteobacteria</taxon>
        <taxon>Hyphomicrobiales</taxon>
        <taxon>Methylobacteriaceae</taxon>
        <taxon>Methylobacterium</taxon>
    </lineage>
</organism>
<dbReference type="CDD" id="cd04301">
    <property type="entry name" value="NAT_SF"/>
    <property type="match status" value="1"/>
</dbReference>
<dbReference type="PANTHER" id="PTHR43877:SF1">
    <property type="entry name" value="ACETYLTRANSFERASE"/>
    <property type="match status" value="1"/>
</dbReference>
<comment type="caution">
    <text evidence="4">The sequence shown here is derived from an EMBL/GenBank/DDBJ whole genome shotgun (WGS) entry which is preliminary data.</text>
</comment>
<reference evidence="4" key="2">
    <citation type="submission" date="2021-08" db="EMBL/GenBank/DDBJ databases">
        <authorList>
            <person name="Tani A."/>
            <person name="Ola A."/>
            <person name="Ogura Y."/>
            <person name="Katsura K."/>
            <person name="Hayashi T."/>
        </authorList>
    </citation>
    <scope>NUCLEOTIDE SEQUENCE</scope>
    <source>
        <strain evidence="4">DSM 23674</strain>
    </source>
</reference>
<evidence type="ECO:0000313" key="4">
    <source>
        <dbReference type="EMBL" id="GJE53646.1"/>
    </source>
</evidence>
<gene>
    <name evidence="4" type="primary">eis_1</name>
    <name evidence="4" type="ORF">EKPJFOCH_0112</name>
</gene>
<evidence type="ECO:0000313" key="5">
    <source>
        <dbReference type="Proteomes" id="UP001055101"/>
    </source>
</evidence>
<dbReference type="InterPro" id="IPR016181">
    <property type="entry name" value="Acyl_CoA_acyltransferase"/>
</dbReference>
<dbReference type="PROSITE" id="PS51186">
    <property type="entry name" value="GNAT"/>
    <property type="match status" value="1"/>
</dbReference>
<evidence type="ECO:0000256" key="2">
    <source>
        <dbReference type="ARBA" id="ARBA00023315"/>
    </source>
</evidence>
<proteinExistence type="predicted"/>
<dbReference type="SUPFAM" id="SSF55729">
    <property type="entry name" value="Acyl-CoA N-acyltransferases (Nat)"/>
    <property type="match status" value="1"/>
</dbReference>
<dbReference type="Pfam" id="PF13508">
    <property type="entry name" value="Acetyltransf_7"/>
    <property type="match status" value="1"/>
</dbReference>
<protein>
    <submittedName>
        <fullName evidence="4">N-acetyltransferase Eis</fullName>
    </submittedName>
</protein>
<evidence type="ECO:0000256" key="1">
    <source>
        <dbReference type="ARBA" id="ARBA00022679"/>
    </source>
</evidence>
<keyword evidence="1" id="KW-0808">Transferase</keyword>
<sequence>MIQIRDEIASDIGARECLLDACFGQNRWAKTSVRLREGRRPADDLSFSAEGADSRLVGTVRLWHVGAGDRPALLLGPLAVDPTMQGCGLGTRLMRVALGQARVLGHAAVLLVGDAPYYARFGFSPARAAGLFMPGPFERARLLGLELVAGALDGAGGILHPTGALAPIPSLGADTVAAEARRQAA</sequence>
<feature type="domain" description="N-acetyltransferase" evidence="3">
    <location>
        <begin position="2"/>
        <end position="148"/>
    </location>
</feature>
<evidence type="ECO:0000259" key="3">
    <source>
        <dbReference type="PROSITE" id="PS51186"/>
    </source>
</evidence>
<accession>A0ABQ4TFE7</accession>
<keyword evidence="2" id="KW-0012">Acyltransferase</keyword>
<dbReference type="PANTHER" id="PTHR43877">
    <property type="entry name" value="AMINOALKYLPHOSPHONATE N-ACETYLTRANSFERASE-RELATED-RELATED"/>
    <property type="match status" value="1"/>
</dbReference>
<keyword evidence="5" id="KW-1185">Reference proteome</keyword>
<name>A0ABQ4TFE7_9HYPH</name>
<dbReference type="Gene3D" id="3.40.630.30">
    <property type="match status" value="1"/>
</dbReference>
<dbReference type="EMBL" id="BPRA01000001">
    <property type="protein sequence ID" value="GJE53646.1"/>
    <property type="molecule type" value="Genomic_DNA"/>
</dbReference>